<dbReference type="PANTHER" id="PTHR30273">
    <property type="entry name" value="PERIPLASMIC SIGNAL SENSOR AND SIGMA FACTOR ACTIVATOR FECR-RELATED"/>
    <property type="match status" value="1"/>
</dbReference>
<keyword evidence="1" id="KW-0812">Transmembrane</keyword>
<dbReference type="PIRSF" id="PIRSF018266">
    <property type="entry name" value="FecR"/>
    <property type="match status" value="1"/>
</dbReference>
<evidence type="ECO:0000256" key="1">
    <source>
        <dbReference type="SAM" id="Phobius"/>
    </source>
</evidence>
<sequence>MQRIEELYQKFLDDTIPDTERQELFQLLRDADNPSLEVLANTYLKKDVPSDLAYLQEDTDRVLAHIKPLIGTPEAIADNKGPSRGITRLIRWAGVAAAVLLFGIIIHQLYQFNRSPSPDADMAYAEDVAPGGNKATLKLSDGTTYQLAEDKEELQANKSFYTYEDGKQLGAASSTVTSATLVIPRGGQYRIVLPDGSRVVLNASSSLTYPIHFEGSTRSVQLEGEAYFEVAKDRTKPFIVKSHRQEITVTGTEFNINSYNDESSAMTTLIEGQVRIKDLNGGNSAVLSPGQQAVSGTKGFTVQTVNPDSFIAWKDNYFVFDGLPLATIFRQLERWYDIEVDYSQIPNETFSARIRRDKNISVVLHAIAKTSGIDFYIKERRIMVKQ</sequence>
<dbReference type="Gene3D" id="2.60.120.1440">
    <property type="match status" value="1"/>
</dbReference>
<name>A0A4R6WHD2_9SPHI</name>
<feature type="transmembrane region" description="Helical" evidence="1">
    <location>
        <begin position="89"/>
        <end position="110"/>
    </location>
</feature>
<dbReference type="Gene3D" id="3.55.50.30">
    <property type="match status" value="1"/>
</dbReference>
<proteinExistence type="predicted"/>
<gene>
    <name evidence="4" type="ORF">CLV99_1887</name>
</gene>
<protein>
    <submittedName>
        <fullName evidence="4">FecR family protein</fullName>
    </submittedName>
</protein>
<dbReference type="InterPro" id="IPR006860">
    <property type="entry name" value="FecR"/>
</dbReference>
<evidence type="ECO:0000313" key="4">
    <source>
        <dbReference type="EMBL" id="TDQ77916.1"/>
    </source>
</evidence>
<dbReference type="PANTHER" id="PTHR30273:SF2">
    <property type="entry name" value="PROTEIN FECR"/>
    <property type="match status" value="1"/>
</dbReference>
<dbReference type="FunFam" id="2.60.120.1440:FF:000001">
    <property type="entry name" value="Putative anti-sigma factor"/>
    <property type="match status" value="1"/>
</dbReference>
<organism evidence="4 5">
    <name type="scientific">Sphingobacterium yanglingense</name>
    <dbReference type="NCBI Taxonomy" id="1437280"/>
    <lineage>
        <taxon>Bacteria</taxon>
        <taxon>Pseudomonadati</taxon>
        <taxon>Bacteroidota</taxon>
        <taxon>Sphingobacteriia</taxon>
        <taxon>Sphingobacteriales</taxon>
        <taxon>Sphingobacteriaceae</taxon>
        <taxon>Sphingobacterium</taxon>
    </lineage>
</organism>
<evidence type="ECO:0000313" key="5">
    <source>
        <dbReference type="Proteomes" id="UP000295292"/>
    </source>
</evidence>
<comment type="caution">
    <text evidence="4">The sequence shown here is derived from an EMBL/GenBank/DDBJ whole genome shotgun (WGS) entry which is preliminary data.</text>
</comment>
<dbReference type="Pfam" id="PF04773">
    <property type="entry name" value="FecR"/>
    <property type="match status" value="1"/>
</dbReference>
<dbReference type="GO" id="GO:0016989">
    <property type="term" value="F:sigma factor antagonist activity"/>
    <property type="evidence" value="ECO:0007669"/>
    <property type="project" value="TreeGrafter"/>
</dbReference>
<dbReference type="Proteomes" id="UP000295292">
    <property type="component" value="Unassembled WGS sequence"/>
</dbReference>
<dbReference type="InterPro" id="IPR032508">
    <property type="entry name" value="FecR_C"/>
</dbReference>
<keyword evidence="1" id="KW-0472">Membrane</keyword>
<keyword evidence="1" id="KW-1133">Transmembrane helix</keyword>
<accession>A0A4R6WHD2</accession>
<evidence type="ECO:0000259" key="3">
    <source>
        <dbReference type="Pfam" id="PF16344"/>
    </source>
</evidence>
<dbReference type="OrthoDB" id="1099963at2"/>
<feature type="domain" description="Protein FecR C-terminal" evidence="3">
    <location>
        <begin position="317"/>
        <end position="384"/>
    </location>
</feature>
<keyword evidence="5" id="KW-1185">Reference proteome</keyword>
<dbReference type="RefSeq" id="WP_133584186.1">
    <property type="nucleotide sequence ID" value="NZ_SNYV01000013.1"/>
</dbReference>
<dbReference type="EMBL" id="SNYV01000013">
    <property type="protein sequence ID" value="TDQ77916.1"/>
    <property type="molecule type" value="Genomic_DNA"/>
</dbReference>
<evidence type="ECO:0000259" key="2">
    <source>
        <dbReference type="Pfam" id="PF04773"/>
    </source>
</evidence>
<feature type="domain" description="FecR protein" evidence="2">
    <location>
        <begin position="181"/>
        <end position="275"/>
    </location>
</feature>
<dbReference type="InterPro" id="IPR012373">
    <property type="entry name" value="Ferrdict_sens_TM"/>
</dbReference>
<dbReference type="AlphaFoldDB" id="A0A4R6WHD2"/>
<dbReference type="Pfam" id="PF16344">
    <property type="entry name" value="FecR_C"/>
    <property type="match status" value="1"/>
</dbReference>
<reference evidence="4 5" key="1">
    <citation type="submission" date="2019-03" db="EMBL/GenBank/DDBJ databases">
        <title>Genomic Encyclopedia of Archaeal and Bacterial Type Strains, Phase II (KMG-II): from individual species to whole genera.</title>
        <authorList>
            <person name="Goeker M."/>
        </authorList>
    </citation>
    <scope>NUCLEOTIDE SEQUENCE [LARGE SCALE GENOMIC DNA]</scope>
    <source>
        <strain evidence="4 5">DSM 28353</strain>
    </source>
</reference>